<sequence length="256" mass="30265">MSPFFLLVMASLLVSNPDDDTKKNRRMKNRVEVREYRNLIEEITYHDRWKKVATVRMYDKANQRLSEEHYNDFQLGVRHGQTRCWYPNGQLHWTCDFKENEINGPFFSYYEDGTLKRKEFYRRGTVRKGECFSPEGTAVSCQPLSQKAEFEGGQKKFIEFLRSRLGHLQPENPSFFFTLRATLSEDGILFGLQTLPYMEQRPDSERRFSKQVVESLHDMPRWKPVVFDDQTVQSDLLINIFFSNGKVYTGSYGLNF</sequence>
<dbReference type="Proteomes" id="UP000441754">
    <property type="component" value="Unassembled WGS sequence"/>
</dbReference>
<keyword evidence="2" id="KW-1185">Reference proteome</keyword>
<organism evidence="1 2">
    <name type="scientific">Larkinella terrae</name>
    <dbReference type="NCBI Taxonomy" id="2025311"/>
    <lineage>
        <taxon>Bacteria</taxon>
        <taxon>Pseudomonadati</taxon>
        <taxon>Bacteroidota</taxon>
        <taxon>Cytophagia</taxon>
        <taxon>Cytophagales</taxon>
        <taxon>Spirosomataceae</taxon>
        <taxon>Larkinella</taxon>
    </lineage>
</organism>
<dbReference type="AlphaFoldDB" id="A0A7K0EJQ0"/>
<dbReference type="InterPro" id="IPR011652">
    <property type="entry name" value="MORN_2"/>
</dbReference>
<protein>
    <recommendedName>
        <fullName evidence="3">Toxin-antitoxin system YwqK family antitoxin</fullName>
    </recommendedName>
</protein>
<dbReference type="EMBL" id="WJXZ01000006">
    <property type="protein sequence ID" value="MRS62005.1"/>
    <property type="molecule type" value="Genomic_DNA"/>
</dbReference>
<dbReference type="OrthoDB" id="934760at2"/>
<name>A0A7K0EJQ0_9BACT</name>
<accession>A0A7K0EJQ0</accession>
<dbReference type="SUPFAM" id="SSF82185">
    <property type="entry name" value="Histone H3 K4-specific methyltransferase SET7/9 N-terminal domain"/>
    <property type="match status" value="1"/>
</dbReference>
<dbReference type="Pfam" id="PF07661">
    <property type="entry name" value="MORN_2"/>
    <property type="match status" value="2"/>
</dbReference>
<reference evidence="1 2" key="1">
    <citation type="journal article" date="2018" name="Antonie Van Leeuwenhoek">
        <title>Larkinella terrae sp. nov., isolated from soil on Jeju Island, South Korea.</title>
        <authorList>
            <person name="Ten L.N."/>
            <person name="Jeon J."/>
            <person name="Park S.J."/>
            <person name="Park S."/>
            <person name="Lee S.Y."/>
            <person name="Kim M.K."/>
            <person name="Jung H.Y."/>
        </authorList>
    </citation>
    <scope>NUCLEOTIDE SEQUENCE [LARGE SCALE GENOMIC DNA]</scope>
    <source>
        <strain evidence="1 2">KCTC 52001</strain>
    </source>
</reference>
<evidence type="ECO:0008006" key="3">
    <source>
        <dbReference type="Google" id="ProtNLM"/>
    </source>
</evidence>
<comment type="caution">
    <text evidence="1">The sequence shown here is derived from an EMBL/GenBank/DDBJ whole genome shotgun (WGS) entry which is preliminary data.</text>
</comment>
<gene>
    <name evidence="1" type="ORF">GJJ30_11960</name>
</gene>
<evidence type="ECO:0000313" key="1">
    <source>
        <dbReference type="EMBL" id="MRS62005.1"/>
    </source>
</evidence>
<dbReference type="Gene3D" id="2.20.110.10">
    <property type="entry name" value="Histone H3 K4-specific methyltransferase SET7/9 N-terminal domain"/>
    <property type="match status" value="1"/>
</dbReference>
<proteinExistence type="predicted"/>
<evidence type="ECO:0000313" key="2">
    <source>
        <dbReference type="Proteomes" id="UP000441754"/>
    </source>
</evidence>